<evidence type="ECO:0000256" key="2">
    <source>
        <dbReference type="ARBA" id="ARBA00013194"/>
    </source>
</evidence>
<keyword evidence="6" id="KW-0175">Coiled coil</keyword>
<dbReference type="PROSITE" id="PS50059">
    <property type="entry name" value="FKBP_PPIASE"/>
    <property type="match status" value="1"/>
</dbReference>
<sequence>MSVHWRRSLPAGAAVSLQATLGSAEIRSCCLVSGESSTLYCAAENGQRYAVGHLTSGSPHCSLKLLLPKDAIVSCTAGELMICGVADSDMQVESVQPAAKRARASPAGEAFASSLSSDLSPEDMELLARRAALRQVNSTNAELAKASAAKAAAERLAREKLAEGQAAARLAERQAKEKLAEAAKAAAQKKSSAAEEKLPPGRKLLGSGLSYDVLSTANSFGASATNGKSVRVSYEGRLARTGKIFDKGTISFRLGKGEVIRGWDEGVKGMVVGEQRRLHVPAQLGYGKQGSPPKIPANADLVFVVVLLST</sequence>
<dbReference type="PANTHER" id="PTHR43811">
    <property type="entry name" value="FKBP-TYPE PEPTIDYL-PROLYL CIS-TRANS ISOMERASE FKPA"/>
    <property type="match status" value="1"/>
</dbReference>
<accession>A0A813KTZ5</accession>
<dbReference type="GO" id="GO:0005730">
    <property type="term" value="C:nucleolus"/>
    <property type="evidence" value="ECO:0007669"/>
    <property type="project" value="TreeGrafter"/>
</dbReference>
<dbReference type="AlphaFoldDB" id="A0A813KTZ5"/>
<evidence type="ECO:0000313" key="11">
    <source>
        <dbReference type="Proteomes" id="UP000654075"/>
    </source>
</evidence>
<dbReference type="PANTHER" id="PTHR43811:SF19">
    <property type="entry name" value="39 KDA FK506-BINDING NUCLEAR PROTEIN"/>
    <property type="match status" value="1"/>
</dbReference>
<keyword evidence="11" id="KW-1185">Reference proteome</keyword>
<evidence type="ECO:0000313" key="10">
    <source>
        <dbReference type="Proteomes" id="UP000626109"/>
    </source>
</evidence>
<keyword evidence="4 5" id="KW-0413">Isomerase</keyword>
<evidence type="ECO:0000256" key="6">
    <source>
        <dbReference type="SAM" id="Coils"/>
    </source>
</evidence>
<evidence type="ECO:0000256" key="5">
    <source>
        <dbReference type="PROSITE-ProRule" id="PRU00277"/>
    </source>
</evidence>
<dbReference type="EC" id="5.2.1.8" evidence="2 5"/>
<dbReference type="GO" id="GO:0003755">
    <property type="term" value="F:peptidyl-prolyl cis-trans isomerase activity"/>
    <property type="evidence" value="ECO:0007669"/>
    <property type="project" value="UniProtKB-KW"/>
</dbReference>
<proteinExistence type="predicted"/>
<evidence type="ECO:0000259" key="7">
    <source>
        <dbReference type="PROSITE" id="PS50059"/>
    </source>
</evidence>
<feature type="domain" description="PPIase FKBP-type" evidence="7">
    <location>
        <begin position="227"/>
        <end position="310"/>
    </location>
</feature>
<dbReference type="InterPro" id="IPR001179">
    <property type="entry name" value="PPIase_FKBP_dom"/>
</dbReference>
<evidence type="ECO:0000256" key="3">
    <source>
        <dbReference type="ARBA" id="ARBA00023110"/>
    </source>
</evidence>
<evidence type="ECO:0000313" key="8">
    <source>
        <dbReference type="EMBL" id="CAE8640457.1"/>
    </source>
</evidence>
<evidence type="ECO:0000313" key="9">
    <source>
        <dbReference type="EMBL" id="CAE8711815.1"/>
    </source>
</evidence>
<keyword evidence="3 5" id="KW-0697">Rotamase</keyword>
<organism evidence="9 10">
    <name type="scientific">Polarella glacialis</name>
    <name type="common">Dinoflagellate</name>
    <dbReference type="NCBI Taxonomy" id="89957"/>
    <lineage>
        <taxon>Eukaryota</taxon>
        <taxon>Sar</taxon>
        <taxon>Alveolata</taxon>
        <taxon>Dinophyceae</taxon>
        <taxon>Suessiales</taxon>
        <taxon>Suessiaceae</taxon>
        <taxon>Polarella</taxon>
    </lineage>
</organism>
<dbReference type="EMBL" id="CAJNNV010032598">
    <property type="protein sequence ID" value="CAE8640457.1"/>
    <property type="molecule type" value="Genomic_DNA"/>
</dbReference>
<dbReference type="EMBL" id="CAJNNW010032223">
    <property type="protein sequence ID" value="CAE8711815.1"/>
    <property type="molecule type" value="Genomic_DNA"/>
</dbReference>
<dbReference type="OrthoDB" id="1902587at2759"/>
<dbReference type="Gene3D" id="3.10.50.40">
    <property type="match status" value="1"/>
</dbReference>
<name>A0A813KTZ5_POLGL</name>
<dbReference type="Proteomes" id="UP000654075">
    <property type="component" value="Unassembled WGS sequence"/>
</dbReference>
<evidence type="ECO:0000256" key="4">
    <source>
        <dbReference type="ARBA" id="ARBA00023235"/>
    </source>
</evidence>
<comment type="catalytic activity">
    <reaction evidence="1 5">
        <text>[protein]-peptidylproline (omega=180) = [protein]-peptidylproline (omega=0)</text>
        <dbReference type="Rhea" id="RHEA:16237"/>
        <dbReference type="Rhea" id="RHEA-COMP:10747"/>
        <dbReference type="Rhea" id="RHEA-COMP:10748"/>
        <dbReference type="ChEBI" id="CHEBI:83833"/>
        <dbReference type="ChEBI" id="CHEBI:83834"/>
        <dbReference type="EC" id="5.2.1.8"/>
    </reaction>
</comment>
<evidence type="ECO:0000256" key="1">
    <source>
        <dbReference type="ARBA" id="ARBA00000971"/>
    </source>
</evidence>
<dbReference type="Proteomes" id="UP000626109">
    <property type="component" value="Unassembled WGS sequence"/>
</dbReference>
<dbReference type="SUPFAM" id="SSF54534">
    <property type="entry name" value="FKBP-like"/>
    <property type="match status" value="1"/>
</dbReference>
<protein>
    <recommendedName>
        <fullName evidence="2 5">peptidylprolyl isomerase</fullName>
        <ecNumber evidence="2 5">5.2.1.8</ecNumber>
    </recommendedName>
</protein>
<dbReference type="InterPro" id="IPR046357">
    <property type="entry name" value="PPIase_dom_sf"/>
</dbReference>
<dbReference type="GO" id="GO:0000785">
    <property type="term" value="C:chromatin"/>
    <property type="evidence" value="ECO:0007669"/>
    <property type="project" value="TreeGrafter"/>
</dbReference>
<feature type="coiled-coil region" evidence="6">
    <location>
        <begin position="136"/>
        <end position="196"/>
    </location>
</feature>
<comment type="caution">
    <text evidence="9">The sequence shown here is derived from an EMBL/GenBank/DDBJ whole genome shotgun (WGS) entry which is preliminary data.</text>
</comment>
<reference evidence="9" key="1">
    <citation type="submission" date="2021-02" db="EMBL/GenBank/DDBJ databases">
        <authorList>
            <person name="Dougan E. K."/>
            <person name="Rhodes N."/>
            <person name="Thang M."/>
            <person name="Chan C."/>
        </authorList>
    </citation>
    <scope>NUCLEOTIDE SEQUENCE</scope>
</reference>
<gene>
    <name evidence="8" type="ORF">PGLA1383_LOCUS55319</name>
    <name evidence="9" type="ORF">PGLA2088_LOCUS36683</name>
</gene>
<dbReference type="Pfam" id="PF00254">
    <property type="entry name" value="FKBP_C"/>
    <property type="match status" value="1"/>
</dbReference>